<feature type="compositionally biased region" description="Basic and acidic residues" evidence="1">
    <location>
        <begin position="428"/>
        <end position="439"/>
    </location>
</feature>
<gene>
    <name evidence="3" type="ORF">HETSPECPRED_004094</name>
</gene>
<sequence length="439" mass="47068">MAEGLPEGLVVNSDNIAGEMQRLDDVDVEVVIKMWKVYSASKAILPDGSGQRLANFLWRVWGSPSILYNLTGNQLAAHFSTISEDGPLRTTPTQSPRTSRNLSIAIRPPRSRTQFLSPPSGRPESGPTVRKLTTPLHTDGKDDVQPLPTLELTQHNTVAVKVPTSHISTPSFIAEEDDDESTPSTTPVGKTAQKSFENRTARPTTERTDSGTMAPSTTDPSSTLQSVSSQDTIRPNPETVSKPKRAKRPRSASTKKRPVAMKRKSSQSSSSNTSSTISPRLPAKTSGLPDLSGPSIDEAAEPADYQQQQIRTEPNTDPSTKTKQSSLVDPNFRSKFVEKTRSAQSSFVNLPSLLRKPSASAATSASFQATGMMESSRPAQPAGRGRGKVTFTEGSKPPGPAGPSDADVGDDVDVSVLPRTKSQLTMLLEKDRRAGGRGG</sequence>
<name>A0A8H3F7U5_9LECA</name>
<feature type="compositionally biased region" description="Low complexity" evidence="1">
    <location>
        <begin position="266"/>
        <end position="278"/>
    </location>
</feature>
<feature type="compositionally biased region" description="Polar residues" evidence="1">
    <location>
        <begin position="305"/>
        <end position="328"/>
    </location>
</feature>
<feature type="compositionally biased region" description="Basic and acidic residues" evidence="1">
    <location>
        <begin position="196"/>
        <end position="209"/>
    </location>
</feature>
<dbReference type="AlphaFoldDB" id="A0A8H3F7U5"/>
<feature type="region of interest" description="Disordered" evidence="1">
    <location>
        <begin position="84"/>
        <end position="148"/>
    </location>
</feature>
<evidence type="ECO:0000313" key="4">
    <source>
        <dbReference type="Proteomes" id="UP000664521"/>
    </source>
</evidence>
<dbReference type="Pfam" id="PF08550">
    <property type="entry name" value="GATA_AreA"/>
    <property type="match status" value="1"/>
</dbReference>
<proteinExistence type="predicted"/>
<feature type="compositionally biased region" description="Polar residues" evidence="1">
    <location>
        <begin position="210"/>
        <end position="233"/>
    </location>
</feature>
<dbReference type="OrthoDB" id="5424234at2759"/>
<reference evidence="3" key="1">
    <citation type="submission" date="2021-03" db="EMBL/GenBank/DDBJ databases">
        <authorList>
            <person name="Tagirdzhanova G."/>
        </authorList>
    </citation>
    <scope>NUCLEOTIDE SEQUENCE</scope>
</reference>
<feature type="compositionally biased region" description="Low complexity" evidence="1">
    <location>
        <begin position="89"/>
        <end position="100"/>
    </location>
</feature>
<organism evidence="3 4">
    <name type="scientific">Heterodermia speciosa</name>
    <dbReference type="NCBI Taxonomy" id="116794"/>
    <lineage>
        <taxon>Eukaryota</taxon>
        <taxon>Fungi</taxon>
        <taxon>Dikarya</taxon>
        <taxon>Ascomycota</taxon>
        <taxon>Pezizomycotina</taxon>
        <taxon>Lecanoromycetes</taxon>
        <taxon>OSLEUM clade</taxon>
        <taxon>Lecanoromycetidae</taxon>
        <taxon>Caliciales</taxon>
        <taxon>Physciaceae</taxon>
        <taxon>Heterodermia</taxon>
    </lineage>
</organism>
<evidence type="ECO:0000259" key="2">
    <source>
        <dbReference type="Pfam" id="PF08550"/>
    </source>
</evidence>
<dbReference type="Proteomes" id="UP000664521">
    <property type="component" value="Unassembled WGS sequence"/>
</dbReference>
<protein>
    <recommendedName>
        <fullName evidence="2">Nitrogen regulatory protein areA GATA-like domain-containing protein</fullName>
    </recommendedName>
</protein>
<evidence type="ECO:0000313" key="3">
    <source>
        <dbReference type="EMBL" id="CAF9919741.1"/>
    </source>
</evidence>
<dbReference type="EMBL" id="CAJPDS010000024">
    <property type="protein sequence ID" value="CAF9919741.1"/>
    <property type="molecule type" value="Genomic_DNA"/>
</dbReference>
<dbReference type="InterPro" id="IPR013860">
    <property type="entry name" value="AreA_GATA"/>
</dbReference>
<feature type="domain" description="Nitrogen regulatory protein areA GATA-like" evidence="2">
    <location>
        <begin position="34"/>
        <end position="62"/>
    </location>
</feature>
<keyword evidence="4" id="KW-1185">Reference proteome</keyword>
<evidence type="ECO:0000256" key="1">
    <source>
        <dbReference type="SAM" id="MobiDB-lite"/>
    </source>
</evidence>
<comment type="caution">
    <text evidence="3">The sequence shown here is derived from an EMBL/GenBank/DDBJ whole genome shotgun (WGS) entry which is preliminary data.</text>
</comment>
<feature type="compositionally biased region" description="Basic residues" evidence="1">
    <location>
        <begin position="242"/>
        <end position="265"/>
    </location>
</feature>
<feature type="region of interest" description="Disordered" evidence="1">
    <location>
        <begin position="171"/>
        <end position="439"/>
    </location>
</feature>
<feature type="compositionally biased region" description="Polar residues" evidence="1">
    <location>
        <begin position="182"/>
        <end position="195"/>
    </location>
</feature>
<accession>A0A8H3F7U5</accession>